<dbReference type="AlphaFoldDB" id="A0A0F9PRT4"/>
<reference evidence="2" key="1">
    <citation type="journal article" date="2015" name="Nature">
        <title>Complex archaea that bridge the gap between prokaryotes and eukaryotes.</title>
        <authorList>
            <person name="Spang A."/>
            <person name="Saw J.H."/>
            <person name="Jorgensen S.L."/>
            <person name="Zaremba-Niedzwiedzka K."/>
            <person name="Martijn J."/>
            <person name="Lind A.E."/>
            <person name="van Eijk R."/>
            <person name="Schleper C."/>
            <person name="Guy L."/>
            <person name="Ettema T.J."/>
        </authorList>
    </citation>
    <scope>NUCLEOTIDE SEQUENCE</scope>
</reference>
<comment type="caution">
    <text evidence="2">The sequence shown here is derived from an EMBL/GenBank/DDBJ whole genome shotgun (WGS) entry which is preliminary data.</text>
</comment>
<organism evidence="2">
    <name type="scientific">marine sediment metagenome</name>
    <dbReference type="NCBI Taxonomy" id="412755"/>
    <lineage>
        <taxon>unclassified sequences</taxon>
        <taxon>metagenomes</taxon>
        <taxon>ecological metagenomes</taxon>
    </lineage>
</organism>
<evidence type="ECO:0000256" key="1">
    <source>
        <dbReference type="SAM" id="Phobius"/>
    </source>
</evidence>
<keyword evidence="1" id="KW-0472">Membrane</keyword>
<keyword evidence="1" id="KW-0812">Transmembrane</keyword>
<feature type="transmembrane region" description="Helical" evidence="1">
    <location>
        <begin position="41"/>
        <end position="63"/>
    </location>
</feature>
<dbReference type="EMBL" id="LAZR01002103">
    <property type="protein sequence ID" value="KKN34455.1"/>
    <property type="molecule type" value="Genomic_DNA"/>
</dbReference>
<name>A0A0F9PRT4_9ZZZZ</name>
<proteinExistence type="predicted"/>
<sequence length="68" mass="7420">MSEVILQKIHDEQIEQGKTLAAIDERTQQHEKRMDRSDRKAAGISGIGGLFGGALAVFFKSFFPGGEA</sequence>
<accession>A0A0F9PRT4</accession>
<evidence type="ECO:0000313" key="2">
    <source>
        <dbReference type="EMBL" id="KKN34455.1"/>
    </source>
</evidence>
<gene>
    <name evidence="2" type="ORF">LCGC14_0793540</name>
</gene>
<keyword evidence="1" id="KW-1133">Transmembrane helix</keyword>
<protein>
    <submittedName>
        <fullName evidence="2">Uncharacterized protein</fullName>
    </submittedName>
</protein>